<evidence type="ECO:0000256" key="8">
    <source>
        <dbReference type="ARBA" id="ARBA00022989"/>
    </source>
</evidence>
<keyword evidence="7 14" id="KW-0067">ATP-binding</keyword>
<dbReference type="EMBL" id="FTNZ01000015">
    <property type="protein sequence ID" value="SIS62328.1"/>
    <property type="molecule type" value="Genomic_DNA"/>
</dbReference>
<dbReference type="PANTHER" id="PTHR43394:SF1">
    <property type="entry name" value="ATP-BINDING CASSETTE SUB-FAMILY B MEMBER 10, MITOCHONDRIAL"/>
    <property type="match status" value="1"/>
</dbReference>
<evidence type="ECO:0000256" key="7">
    <source>
        <dbReference type="ARBA" id="ARBA00022840"/>
    </source>
</evidence>
<dbReference type="Pfam" id="PF03412">
    <property type="entry name" value="Peptidase_C39"/>
    <property type="match status" value="1"/>
</dbReference>
<evidence type="ECO:0000256" key="1">
    <source>
        <dbReference type="ARBA" id="ARBA00004651"/>
    </source>
</evidence>
<dbReference type="InterPro" id="IPR036640">
    <property type="entry name" value="ABC1_TM_sf"/>
</dbReference>
<dbReference type="PROSITE" id="PS50990">
    <property type="entry name" value="PEPTIDASE_C39"/>
    <property type="match status" value="1"/>
</dbReference>
<evidence type="ECO:0000256" key="10">
    <source>
        <dbReference type="SAM" id="Phobius"/>
    </source>
</evidence>
<proteinExistence type="predicted"/>
<gene>
    <name evidence="14" type="ORF">SAMN05421768_1157</name>
</gene>
<dbReference type="GO" id="GO:0015421">
    <property type="term" value="F:ABC-type oligopeptide transporter activity"/>
    <property type="evidence" value="ECO:0007669"/>
    <property type="project" value="TreeGrafter"/>
</dbReference>
<dbReference type="InterPro" id="IPR039421">
    <property type="entry name" value="Type_1_exporter"/>
</dbReference>
<keyword evidence="3" id="KW-1003">Cell membrane</keyword>
<feature type="domain" description="ABC transporter" evidence="11">
    <location>
        <begin position="492"/>
        <end position="728"/>
    </location>
</feature>
<dbReference type="InterPro" id="IPR003593">
    <property type="entry name" value="AAA+_ATPase"/>
</dbReference>
<dbReference type="InterPro" id="IPR005074">
    <property type="entry name" value="Peptidase_C39"/>
</dbReference>
<sequence length="733" mass="83935">MKFIAQHDQMDCGPASLCMIADHYGKYFSIEKVRELCFLSKEGVSLLGIKYGADRLGFESFGAKVSIDDLSKDMFPLILHWEQNHFVILYDVKKNIFTKEKEFYIADPGKGKHKVKESDLEKAWITDEEARSGVVLLLEPTEEFYNIESDAKSHSFYRSIKRYVSSHTSNFAFLFTLLFLGSISTLAFPFLTEKLIDKGINSKSLSIVTYILMGQLFVFLGSVTIEMIRNRITLVMGTKINISIISTYLDKLLRLPINFFDIRMKGDFSQRMQDHVKIEQFLTSQSLTTVFSLLTFMVFFGVLGYYDMGIMVFYLSMTVISVLWSVYWVKKRESFEYRRFKYKSLNQEAIYEIVEGISEIKINQYEEHQRENWKEIQNKIYEVSSELLKIDQIQSSGFAFLNQVKNILVTFMAASLVIKGEMTLGMLLSISFIIGQLNSPIDQLIVFFKSLQAAKLSLERLEDVNYYEEEEKGEQEKLQVYPQNDPHINLGIRLTDVSFVYSDPFSKPILKDINLFIPHGKTTAIVGTSGSGKTTLMKLLLQFYGTYQGEIFYNNQDMKNVSPTDLRKNIGVVMQDGYIFSGSILKNIVMADENVDYERLKEALDIAHLNDYVDNLPLGVNTIVGEAGNGMSGGQKQRILIARSVYKNPSYVFFDEATSALDAENESIIQRKLYAFLEDKTAIIIAHRLSTVMNADQIIVLDKGEVKEVGNHELLLQNRSTYFNLVRNQLQIA</sequence>
<keyword evidence="8 10" id="KW-1133">Transmembrane helix</keyword>
<dbReference type="Pfam" id="PF00005">
    <property type="entry name" value="ABC_tran"/>
    <property type="match status" value="1"/>
</dbReference>
<dbReference type="GO" id="GO:0006508">
    <property type="term" value="P:proteolysis"/>
    <property type="evidence" value="ECO:0007669"/>
    <property type="project" value="InterPro"/>
</dbReference>
<dbReference type="PANTHER" id="PTHR43394">
    <property type="entry name" value="ATP-DEPENDENT PERMEASE MDL1, MITOCHONDRIAL"/>
    <property type="match status" value="1"/>
</dbReference>
<evidence type="ECO:0000313" key="14">
    <source>
        <dbReference type="EMBL" id="SIS62328.1"/>
    </source>
</evidence>
<evidence type="ECO:0000256" key="3">
    <source>
        <dbReference type="ARBA" id="ARBA00022475"/>
    </source>
</evidence>
<dbReference type="Pfam" id="PF00664">
    <property type="entry name" value="ABC_membrane"/>
    <property type="match status" value="1"/>
</dbReference>
<accession>A0A1N7KL80</accession>
<dbReference type="Gene3D" id="1.20.1560.10">
    <property type="entry name" value="ABC transporter type 1, transmembrane domain"/>
    <property type="match status" value="1"/>
</dbReference>
<keyword evidence="4 10" id="KW-0812">Transmembrane</keyword>
<keyword evidence="6" id="KW-0378">Hydrolase</keyword>
<evidence type="ECO:0000259" key="11">
    <source>
        <dbReference type="PROSITE" id="PS50893"/>
    </source>
</evidence>
<feature type="domain" description="Peptidase C39" evidence="13">
    <location>
        <begin position="6"/>
        <end position="131"/>
    </location>
</feature>
<dbReference type="RefSeq" id="WP_076357673.1">
    <property type="nucleotide sequence ID" value="NZ_CAMIMN010000399.1"/>
</dbReference>
<dbReference type="InterPro" id="IPR011527">
    <property type="entry name" value="ABC1_TM_dom"/>
</dbReference>
<dbReference type="GO" id="GO:0016887">
    <property type="term" value="F:ATP hydrolysis activity"/>
    <property type="evidence" value="ECO:0007669"/>
    <property type="project" value="InterPro"/>
</dbReference>
<feature type="transmembrane region" description="Helical" evidence="10">
    <location>
        <begin position="287"/>
        <end position="306"/>
    </location>
</feature>
<evidence type="ECO:0000259" key="12">
    <source>
        <dbReference type="PROSITE" id="PS50929"/>
    </source>
</evidence>
<dbReference type="AlphaFoldDB" id="A0A1N7KL80"/>
<evidence type="ECO:0000256" key="2">
    <source>
        <dbReference type="ARBA" id="ARBA00022448"/>
    </source>
</evidence>
<protein>
    <submittedName>
        <fullName evidence="14">ATP-binding cassette, subfamily B</fullName>
    </submittedName>
</protein>
<evidence type="ECO:0000256" key="9">
    <source>
        <dbReference type="ARBA" id="ARBA00023136"/>
    </source>
</evidence>
<dbReference type="CDD" id="cd18571">
    <property type="entry name" value="ABC_6TM_peptidase_like"/>
    <property type="match status" value="1"/>
</dbReference>
<dbReference type="GO" id="GO:0005886">
    <property type="term" value="C:plasma membrane"/>
    <property type="evidence" value="ECO:0007669"/>
    <property type="project" value="UniProtKB-SubCell"/>
</dbReference>
<keyword evidence="9 10" id="KW-0472">Membrane</keyword>
<dbReference type="GO" id="GO:0008233">
    <property type="term" value="F:peptidase activity"/>
    <property type="evidence" value="ECO:0007669"/>
    <property type="project" value="InterPro"/>
</dbReference>
<organism evidence="14 15">
    <name type="scientific">Chryseobacterium joostei</name>
    <dbReference type="NCBI Taxonomy" id="112234"/>
    <lineage>
        <taxon>Bacteria</taxon>
        <taxon>Pseudomonadati</taxon>
        <taxon>Bacteroidota</taxon>
        <taxon>Flavobacteriia</taxon>
        <taxon>Flavobacteriales</taxon>
        <taxon>Weeksellaceae</taxon>
        <taxon>Chryseobacterium group</taxon>
        <taxon>Chryseobacterium</taxon>
    </lineage>
</organism>
<feature type="transmembrane region" description="Helical" evidence="10">
    <location>
        <begin position="171"/>
        <end position="192"/>
    </location>
</feature>
<evidence type="ECO:0000259" key="13">
    <source>
        <dbReference type="PROSITE" id="PS50990"/>
    </source>
</evidence>
<evidence type="ECO:0000256" key="5">
    <source>
        <dbReference type="ARBA" id="ARBA00022741"/>
    </source>
</evidence>
<dbReference type="PROSITE" id="PS00211">
    <property type="entry name" value="ABC_TRANSPORTER_1"/>
    <property type="match status" value="1"/>
</dbReference>
<dbReference type="CDD" id="cd02418">
    <property type="entry name" value="Peptidase_C39B"/>
    <property type="match status" value="1"/>
</dbReference>
<evidence type="ECO:0000256" key="6">
    <source>
        <dbReference type="ARBA" id="ARBA00022801"/>
    </source>
</evidence>
<dbReference type="PROSITE" id="PS50929">
    <property type="entry name" value="ABC_TM1F"/>
    <property type="match status" value="1"/>
</dbReference>
<dbReference type="InterPro" id="IPR003439">
    <property type="entry name" value="ABC_transporter-like_ATP-bd"/>
</dbReference>
<keyword evidence="5" id="KW-0547">Nucleotide-binding</keyword>
<feature type="transmembrane region" description="Helical" evidence="10">
    <location>
        <begin position="204"/>
        <end position="225"/>
    </location>
</feature>
<dbReference type="GO" id="GO:0005524">
    <property type="term" value="F:ATP binding"/>
    <property type="evidence" value="ECO:0007669"/>
    <property type="project" value="UniProtKB-KW"/>
</dbReference>
<dbReference type="Proteomes" id="UP000186106">
    <property type="component" value="Unassembled WGS sequence"/>
</dbReference>
<dbReference type="SMART" id="SM00382">
    <property type="entry name" value="AAA"/>
    <property type="match status" value="1"/>
</dbReference>
<dbReference type="STRING" id="112234.SAMN05421768_1157"/>
<dbReference type="InterPro" id="IPR027417">
    <property type="entry name" value="P-loop_NTPase"/>
</dbReference>
<dbReference type="SUPFAM" id="SSF90123">
    <property type="entry name" value="ABC transporter transmembrane region"/>
    <property type="match status" value="1"/>
</dbReference>
<reference evidence="14 15" key="1">
    <citation type="submission" date="2017-01" db="EMBL/GenBank/DDBJ databases">
        <authorList>
            <person name="Mah S.A."/>
            <person name="Swanson W.J."/>
            <person name="Moy G.W."/>
            <person name="Vacquier V.D."/>
        </authorList>
    </citation>
    <scope>NUCLEOTIDE SEQUENCE [LARGE SCALE GENOMIC DNA]</scope>
    <source>
        <strain evidence="14 15">DSM 16927</strain>
    </source>
</reference>
<comment type="subcellular location">
    <subcellularLocation>
        <location evidence="1">Cell membrane</location>
        <topology evidence="1">Multi-pass membrane protein</topology>
    </subcellularLocation>
</comment>
<feature type="domain" description="ABC transmembrane type-1" evidence="12">
    <location>
        <begin position="172"/>
        <end position="453"/>
    </location>
</feature>
<feature type="transmembrane region" description="Helical" evidence="10">
    <location>
        <begin position="407"/>
        <end position="434"/>
    </location>
</feature>
<dbReference type="Gene3D" id="3.40.50.300">
    <property type="entry name" value="P-loop containing nucleotide triphosphate hydrolases"/>
    <property type="match status" value="1"/>
</dbReference>
<dbReference type="FunFam" id="3.40.50.300:FF:000299">
    <property type="entry name" value="ABC transporter ATP-binding protein/permease"/>
    <property type="match status" value="1"/>
</dbReference>
<evidence type="ECO:0000256" key="4">
    <source>
        <dbReference type="ARBA" id="ARBA00022692"/>
    </source>
</evidence>
<feature type="transmembrane region" description="Helical" evidence="10">
    <location>
        <begin position="312"/>
        <end position="329"/>
    </location>
</feature>
<dbReference type="SUPFAM" id="SSF52540">
    <property type="entry name" value="P-loop containing nucleoside triphosphate hydrolases"/>
    <property type="match status" value="1"/>
</dbReference>
<dbReference type="Gene3D" id="3.90.70.10">
    <property type="entry name" value="Cysteine proteinases"/>
    <property type="match status" value="1"/>
</dbReference>
<dbReference type="PROSITE" id="PS50893">
    <property type="entry name" value="ABC_TRANSPORTER_2"/>
    <property type="match status" value="1"/>
</dbReference>
<keyword evidence="2" id="KW-0813">Transport</keyword>
<dbReference type="InterPro" id="IPR017871">
    <property type="entry name" value="ABC_transporter-like_CS"/>
</dbReference>
<name>A0A1N7KL80_9FLAO</name>
<evidence type="ECO:0000313" key="15">
    <source>
        <dbReference type="Proteomes" id="UP000186106"/>
    </source>
</evidence>